<comment type="caution">
    <text evidence="2">The sequence shown here is derived from an EMBL/GenBank/DDBJ whole genome shotgun (WGS) entry which is preliminary data.</text>
</comment>
<feature type="region of interest" description="Disordered" evidence="1">
    <location>
        <begin position="1"/>
        <end position="45"/>
    </location>
</feature>
<sequence length="127" mass="13588">MGRAANRHQASRTAGSCGRRDHVGGGDVRADMSPPWQERPSSTPTAVMAQRLATLQGTMSTGLDVQGGLQREARHVVLSPPHAQPVFLSEAHRPQGTSRNATGLPQAPELGVSFCLSQEFDRDAHLL</sequence>
<protein>
    <submittedName>
        <fullName evidence="2">Uncharacterized protein</fullName>
    </submittedName>
</protein>
<evidence type="ECO:0000313" key="2">
    <source>
        <dbReference type="EMBL" id="KAK2089857.1"/>
    </source>
</evidence>
<keyword evidence="3" id="KW-1185">Reference proteome</keyword>
<name>A0ABQ9U0D3_SAGOE</name>
<dbReference type="Proteomes" id="UP001266305">
    <property type="component" value="Unassembled WGS sequence"/>
</dbReference>
<feature type="compositionally biased region" description="Basic residues" evidence="1">
    <location>
        <begin position="1"/>
        <end position="10"/>
    </location>
</feature>
<proteinExistence type="predicted"/>
<organism evidence="2 3">
    <name type="scientific">Saguinus oedipus</name>
    <name type="common">Cotton-top tamarin</name>
    <name type="synonym">Oedipomidas oedipus</name>
    <dbReference type="NCBI Taxonomy" id="9490"/>
    <lineage>
        <taxon>Eukaryota</taxon>
        <taxon>Metazoa</taxon>
        <taxon>Chordata</taxon>
        <taxon>Craniata</taxon>
        <taxon>Vertebrata</taxon>
        <taxon>Euteleostomi</taxon>
        <taxon>Mammalia</taxon>
        <taxon>Eutheria</taxon>
        <taxon>Euarchontoglires</taxon>
        <taxon>Primates</taxon>
        <taxon>Haplorrhini</taxon>
        <taxon>Platyrrhini</taxon>
        <taxon>Cebidae</taxon>
        <taxon>Callitrichinae</taxon>
        <taxon>Saguinus</taxon>
    </lineage>
</organism>
<dbReference type="EMBL" id="JASSZA010000018">
    <property type="protein sequence ID" value="KAK2089857.1"/>
    <property type="molecule type" value="Genomic_DNA"/>
</dbReference>
<evidence type="ECO:0000313" key="3">
    <source>
        <dbReference type="Proteomes" id="UP001266305"/>
    </source>
</evidence>
<gene>
    <name evidence="2" type="ORF">P7K49_032523</name>
</gene>
<reference evidence="2 3" key="1">
    <citation type="submission" date="2023-05" db="EMBL/GenBank/DDBJ databases">
        <title>B98-5 Cell Line De Novo Hybrid Assembly: An Optical Mapping Approach.</title>
        <authorList>
            <person name="Kananen K."/>
            <person name="Auerbach J.A."/>
            <person name="Kautto E."/>
            <person name="Blachly J.S."/>
        </authorList>
    </citation>
    <scope>NUCLEOTIDE SEQUENCE [LARGE SCALE GENOMIC DNA]</scope>
    <source>
        <strain evidence="2">B95-8</strain>
        <tissue evidence="2">Cell line</tissue>
    </source>
</reference>
<accession>A0ABQ9U0D3</accession>
<feature type="region of interest" description="Disordered" evidence="1">
    <location>
        <begin position="80"/>
        <end position="107"/>
    </location>
</feature>
<feature type="compositionally biased region" description="Basic and acidic residues" evidence="1">
    <location>
        <begin position="18"/>
        <end position="30"/>
    </location>
</feature>
<evidence type="ECO:0000256" key="1">
    <source>
        <dbReference type="SAM" id="MobiDB-lite"/>
    </source>
</evidence>